<dbReference type="RefSeq" id="WP_064924235.1">
    <property type="nucleotide sequence ID" value="NZ_LZJK01000159.1"/>
</dbReference>
<dbReference type="EMBL" id="LZKG01000056">
    <property type="protein sequence ID" value="OBI31597.1"/>
    <property type="molecule type" value="Genomic_DNA"/>
</dbReference>
<organism evidence="1 2">
    <name type="scientific">Mycolicibacter sinensis (strain JDM601)</name>
    <name type="common">Mycobacterium sinense</name>
    <dbReference type="NCBI Taxonomy" id="875328"/>
    <lineage>
        <taxon>Bacteria</taxon>
        <taxon>Bacillati</taxon>
        <taxon>Actinomycetota</taxon>
        <taxon>Actinomycetes</taxon>
        <taxon>Mycobacteriales</taxon>
        <taxon>Mycobacteriaceae</taxon>
        <taxon>Mycolicibacter</taxon>
    </lineage>
</organism>
<dbReference type="AlphaFoldDB" id="A0A1A2Y2Q3"/>
<dbReference type="Proteomes" id="UP000093943">
    <property type="component" value="Unassembled WGS sequence"/>
</dbReference>
<evidence type="ECO:0000313" key="1">
    <source>
        <dbReference type="EMBL" id="OBI31597.1"/>
    </source>
</evidence>
<gene>
    <name evidence="1" type="ORF">A5710_17765</name>
</gene>
<comment type="caution">
    <text evidence="1">The sequence shown here is derived from an EMBL/GenBank/DDBJ whole genome shotgun (WGS) entry which is preliminary data.</text>
</comment>
<accession>A0A1A2Y2Q3</accession>
<name>A0A1A2Y2Q3_MYCSD</name>
<proteinExistence type="predicted"/>
<protein>
    <submittedName>
        <fullName evidence="1">Uncharacterized protein</fullName>
    </submittedName>
</protein>
<reference evidence="2" key="1">
    <citation type="submission" date="2016-06" db="EMBL/GenBank/DDBJ databases">
        <authorList>
            <person name="Sutton G."/>
            <person name="Brinkac L."/>
            <person name="Sanka R."/>
            <person name="Adams M."/>
            <person name="Lau E."/>
            <person name="Sam S."/>
            <person name="Sreng N."/>
            <person name="Him V."/>
            <person name="Kerleguer A."/>
            <person name="Cheng S."/>
        </authorList>
    </citation>
    <scope>NUCLEOTIDE SEQUENCE [LARGE SCALE GENOMIC DNA]</scope>
    <source>
        <strain evidence="2">E1876</strain>
    </source>
</reference>
<sequence length="164" mass="18548">MTLDELRTIIASSTSRDWSRIKSAGPTYRDRFGSWSSPADGTSGVEHDSHVEVAVYRPDIDLTVAYGMPESQHDRNLKFEWSDNFPDSEIREISIADFFWRGSLVDRVNYVYVDGGRGIVPLGSGHQGLRITQYGLAVARLLSGIADYQEFDRYYSSVPFELQD</sequence>
<dbReference type="OrthoDB" id="5108480at2"/>
<evidence type="ECO:0000313" key="2">
    <source>
        <dbReference type="Proteomes" id="UP000093943"/>
    </source>
</evidence>